<dbReference type="GO" id="GO:0004674">
    <property type="term" value="F:protein serine/threonine kinase activity"/>
    <property type="evidence" value="ECO:0007669"/>
    <property type="project" value="UniProtKB-KW"/>
</dbReference>
<protein>
    <submittedName>
        <fullName evidence="5">Serine/threonine protein kinase</fullName>
    </submittedName>
</protein>
<dbReference type="InterPro" id="IPR000600">
    <property type="entry name" value="ROK"/>
</dbReference>
<keyword evidence="3" id="KW-0859">Xylose metabolism</keyword>
<reference evidence="5" key="1">
    <citation type="submission" date="2022-03" db="EMBL/GenBank/DDBJ databases">
        <title>Complete genome sequence of Caldinitratiruptor microaerophilus.</title>
        <authorList>
            <person name="Mukaiyama R."/>
            <person name="Nishiyama T."/>
            <person name="Ueda K."/>
        </authorList>
    </citation>
    <scope>NUCLEOTIDE SEQUENCE</scope>
    <source>
        <strain evidence="5">JCM 16183</strain>
    </source>
</reference>
<dbReference type="InterPro" id="IPR000835">
    <property type="entry name" value="HTH_MarR-typ"/>
</dbReference>
<dbReference type="CDD" id="cd00090">
    <property type="entry name" value="HTH_ARSR"/>
    <property type="match status" value="1"/>
</dbReference>
<comment type="similarity">
    <text evidence="2">Belongs to the ROK (NagC/XylR) family.</text>
</comment>
<evidence type="ECO:0000256" key="1">
    <source>
        <dbReference type="ARBA" id="ARBA00002486"/>
    </source>
</evidence>
<dbReference type="RefSeq" id="WP_264844549.1">
    <property type="nucleotide sequence ID" value="NZ_AP025628.1"/>
</dbReference>
<dbReference type="InterPro" id="IPR012318">
    <property type="entry name" value="HTH_CRP"/>
</dbReference>
<dbReference type="InterPro" id="IPR043129">
    <property type="entry name" value="ATPase_NBD"/>
</dbReference>
<dbReference type="Gene3D" id="3.30.420.40">
    <property type="match status" value="2"/>
</dbReference>
<evidence type="ECO:0000313" key="5">
    <source>
        <dbReference type="EMBL" id="BDG60528.1"/>
    </source>
</evidence>
<dbReference type="EMBL" id="AP025628">
    <property type="protein sequence ID" value="BDG60528.1"/>
    <property type="molecule type" value="Genomic_DNA"/>
</dbReference>
<dbReference type="InterPro" id="IPR036388">
    <property type="entry name" value="WH-like_DNA-bd_sf"/>
</dbReference>
<organism evidence="5 6">
    <name type="scientific">Caldinitratiruptor microaerophilus</name>
    <dbReference type="NCBI Taxonomy" id="671077"/>
    <lineage>
        <taxon>Bacteria</taxon>
        <taxon>Bacillati</taxon>
        <taxon>Bacillota</taxon>
        <taxon>Clostridia</taxon>
        <taxon>Eubacteriales</taxon>
        <taxon>Symbiobacteriaceae</taxon>
        <taxon>Caldinitratiruptor</taxon>
    </lineage>
</organism>
<dbReference type="SMART" id="SM00419">
    <property type="entry name" value="HTH_CRP"/>
    <property type="match status" value="1"/>
</dbReference>
<dbReference type="Proteomes" id="UP001163687">
    <property type="component" value="Chromosome"/>
</dbReference>
<dbReference type="InterPro" id="IPR036390">
    <property type="entry name" value="WH_DNA-bd_sf"/>
</dbReference>
<evidence type="ECO:0000259" key="4">
    <source>
        <dbReference type="SMART" id="SM00419"/>
    </source>
</evidence>
<dbReference type="GO" id="GO:0042732">
    <property type="term" value="P:D-xylose metabolic process"/>
    <property type="evidence" value="ECO:0007669"/>
    <property type="project" value="UniProtKB-KW"/>
</dbReference>
<dbReference type="PANTHER" id="PTHR18964:SF149">
    <property type="entry name" value="BIFUNCTIONAL UDP-N-ACETYLGLUCOSAMINE 2-EPIMERASE_N-ACETYLMANNOSAMINE KINASE"/>
    <property type="match status" value="1"/>
</dbReference>
<dbReference type="SUPFAM" id="SSF46785">
    <property type="entry name" value="Winged helix' DNA-binding domain"/>
    <property type="match status" value="1"/>
</dbReference>
<proteinExistence type="inferred from homology"/>
<gene>
    <name evidence="5" type="ORF">caldi_16180</name>
</gene>
<dbReference type="AlphaFoldDB" id="A0AA35G8K4"/>
<dbReference type="Gene3D" id="1.10.10.10">
    <property type="entry name" value="Winged helix-like DNA-binding domain superfamily/Winged helix DNA-binding domain"/>
    <property type="match status" value="1"/>
</dbReference>
<keyword evidence="3" id="KW-0119">Carbohydrate metabolism</keyword>
<dbReference type="KEGG" id="cmic:caldi_16180"/>
<keyword evidence="6" id="KW-1185">Reference proteome</keyword>
<feature type="domain" description="HTH crp-type" evidence="4">
    <location>
        <begin position="13"/>
        <end position="73"/>
    </location>
</feature>
<dbReference type="SUPFAM" id="SSF53067">
    <property type="entry name" value="Actin-like ATPase domain"/>
    <property type="match status" value="1"/>
</dbReference>
<name>A0AA35G8K4_9FIRM</name>
<keyword evidence="5" id="KW-0418">Kinase</keyword>
<evidence type="ECO:0000256" key="3">
    <source>
        <dbReference type="ARBA" id="ARBA00022629"/>
    </source>
</evidence>
<dbReference type="PANTHER" id="PTHR18964">
    <property type="entry name" value="ROK (REPRESSOR, ORF, KINASE) FAMILY"/>
    <property type="match status" value="1"/>
</dbReference>
<evidence type="ECO:0000256" key="2">
    <source>
        <dbReference type="ARBA" id="ARBA00006479"/>
    </source>
</evidence>
<dbReference type="Pfam" id="PF12802">
    <property type="entry name" value="MarR_2"/>
    <property type="match status" value="1"/>
</dbReference>
<sequence length="416" mass="42699">MHGPDLVREVTRRRVLLALRDGGPMSRADVARRTGLARPTVSGVVAQLIRAGWVQEAGPGESSGGRRPILLHLNPAARLAVGAELSAGHVRAVLADMAGNILVRHKERIQPGHPAPAVARLLAGIRTVLDQAPPGAPVVGVGVGLTGLVDRAGGVWRHSPHFPGPEQPVAEQVQEATGFPVVVENDARCLALGEMQAALWRRAGSPASPPRSLIAVRVGVSIGAGLIVGGELYAGAHEGAGELGHVQVVEEGPRCACGRYGCLEAVAAAGAIARAAVRQIQQGRPSDIARRVGGDLDRVLATTVIEAAQGGDALAREVLAQAGRYIGVAVGNLINLFDPECVVIGGGTSRAGELLLGPMREAAQARALPVQGRHVPIRLATHGEDGVAVGAAALVTLPLLGLPDPFGVPALSRTAH</sequence>
<keyword evidence="5" id="KW-0808">Transferase</keyword>
<dbReference type="GO" id="GO:0003677">
    <property type="term" value="F:DNA binding"/>
    <property type="evidence" value="ECO:0007669"/>
    <property type="project" value="InterPro"/>
</dbReference>
<dbReference type="GO" id="GO:0003700">
    <property type="term" value="F:DNA-binding transcription factor activity"/>
    <property type="evidence" value="ECO:0007669"/>
    <property type="project" value="InterPro"/>
</dbReference>
<comment type="function">
    <text evidence="1">Transcriptional repressor of xylose-utilizing enzymes.</text>
</comment>
<dbReference type="InterPro" id="IPR011991">
    <property type="entry name" value="ArsR-like_HTH"/>
</dbReference>
<evidence type="ECO:0000313" key="6">
    <source>
        <dbReference type="Proteomes" id="UP001163687"/>
    </source>
</evidence>
<keyword evidence="5" id="KW-0723">Serine/threonine-protein kinase</keyword>
<dbReference type="Pfam" id="PF00480">
    <property type="entry name" value="ROK"/>
    <property type="match status" value="1"/>
</dbReference>
<accession>A0AA35G8K4</accession>